<sequence>MVRINFLKDLSPWLKTKVMKRFLLQILIVICPFVAKSQNEVTYSQYMFNNLLVNPAYAGYKEDLNINLLSRNQWVGVKGAPTTQSLIVDGAFFHNNNVGLGLSILNDRVGIQGQTAVMANYAYRLPVGEEGRLSFGIGVGAVQFSLNSDKAIIGDQTDPSFNGVQNYISPDAKIGVHYSDNVFYAGLSANNLLTTALNKNNQRARFIILPPIHMFLTAGAILNVNDDVKFKPSIMLRDDPNTMGNFDVNASFLFKDVLWIGGSYRVGVDMWKKTNNLNGTFQQNSLVGLVEVYVAKKFRIGYAYDYGLSELNSYSSGSHEISLGLVIGKNYRNNTLTTPRYF</sequence>
<dbReference type="Proteomes" id="UP000284120">
    <property type="component" value="Unassembled WGS sequence"/>
</dbReference>
<dbReference type="Pfam" id="PF11751">
    <property type="entry name" value="PorP_SprF"/>
    <property type="match status" value="1"/>
</dbReference>
<dbReference type="OrthoDB" id="1493187at2"/>
<evidence type="ECO:0000313" key="2">
    <source>
        <dbReference type="Proteomes" id="UP000284120"/>
    </source>
</evidence>
<dbReference type="NCBIfam" id="TIGR03519">
    <property type="entry name" value="T9SS_PorP_fam"/>
    <property type="match status" value="1"/>
</dbReference>
<organism evidence="1 2">
    <name type="scientific">Pedobacter chitinilyticus</name>
    <dbReference type="NCBI Taxonomy" id="2233776"/>
    <lineage>
        <taxon>Bacteria</taxon>
        <taxon>Pseudomonadati</taxon>
        <taxon>Bacteroidota</taxon>
        <taxon>Sphingobacteriia</taxon>
        <taxon>Sphingobacteriales</taxon>
        <taxon>Sphingobacteriaceae</taxon>
        <taxon>Pedobacter</taxon>
    </lineage>
</organism>
<protein>
    <submittedName>
        <fullName evidence="1">Type IX secretion system membrane protein PorP/SprF</fullName>
    </submittedName>
</protein>
<proteinExistence type="predicted"/>
<name>A0A3S3SSM4_9SPHI</name>
<keyword evidence="2" id="KW-1185">Reference proteome</keyword>
<accession>A0A3S3SSM4</accession>
<evidence type="ECO:0000313" key="1">
    <source>
        <dbReference type="EMBL" id="RWU04976.1"/>
    </source>
</evidence>
<dbReference type="EMBL" id="SAYW01000006">
    <property type="protein sequence ID" value="RWU04976.1"/>
    <property type="molecule type" value="Genomic_DNA"/>
</dbReference>
<gene>
    <name evidence="1" type="ORF">DPV69_17595</name>
</gene>
<comment type="caution">
    <text evidence="1">The sequence shown here is derived from an EMBL/GenBank/DDBJ whole genome shotgun (WGS) entry which is preliminary data.</text>
</comment>
<dbReference type="AlphaFoldDB" id="A0A3S3SSM4"/>
<dbReference type="InterPro" id="IPR019861">
    <property type="entry name" value="PorP/SprF_Bacteroidetes"/>
</dbReference>
<reference evidence="1 2" key="1">
    <citation type="submission" date="2018-06" db="EMBL/GenBank/DDBJ databases">
        <title>Pedobacter endophyticus sp. nov., an endophytic bacterium isolated from a leaf of Triticum aestivum.</title>
        <authorList>
            <person name="Zhang L."/>
        </authorList>
    </citation>
    <scope>NUCLEOTIDE SEQUENCE [LARGE SCALE GENOMIC DNA]</scope>
    <source>
        <strain evidence="1 2">CM134L-2</strain>
    </source>
</reference>